<name>A0A183AW92_9TREM</name>
<evidence type="ECO:0000313" key="3">
    <source>
        <dbReference type="WBParaSite" id="ECPE_0001126201-mRNA-1"/>
    </source>
</evidence>
<evidence type="ECO:0000313" key="2">
    <source>
        <dbReference type="Proteomes" id="UP000272942"/>
    </source>
</evidence>
<reference evidence="1 2" key="2">
    <citation type="submission" date="2018-11" db="EMBL/GenBank/DDBJ databases">
        <authorList>
            <consortium name="Pathogen Informatics"/>
        </authorList>
    </citation>
    <scope>NUCLEOTIDE SEQUENCE [LARGE SCALE GENOMIC DNA]</scope>
    <source>
        <strain evidence="1 2">Egypt</strain>
    </source>
</reference>
<evidence type="ECO:0000313" key="1">
    <source>
        <dbReference type="EMBL" id="VDP88218.1"/>
    </source>
</evidence>
<protein>
    <submittedName>
        <fullName evidence="1 3">Uncharacterized protein</fullName>
    </submittedName>
</protein>
<sequence length="137" mass="15518">MDRFLGHVSRAVPLPPGFRLTVASISRPFSEHLTYFGTKGGGLLLWSASAMTPDTVRSVSNPTDSTGCIWTDWTRFHPEEFSLHPILNRIRSWWAHLHFPPGQPSSDATKYAWSNIDLLNSRGDYVERKIDYVVSDD</sequence>
<dbReference type="EMBL" id="UZAN01050423">
    <property type="protein sequence ID" value="VDP88218.1"/>
    <property type="molecule type" value="Genomic_DNA"/>
</dbReference>
<dbReference type="Proteomes" id="UP000272942">
    <property type="component" value="Unassembled WGS sequence"/>
</dbReference>
<reference evidence="3" key="1">
    <citation type="submission" date="2016-06" db="UniProtKB">
        <authorList>
            <consortium name="WormBaseParasite"/>
        </authorList>
    </citation>
    <scope>IDENTIFICATION</scope>
</reference>
<organism evidence="3">
    <name type="scientific">Echinostoma caproni</name>
    <dbReference type="NCBI Taxonomy" id="27848"/>
    <lineage>
        <taxon>Eukaryota</taxon>
        <taxon>Metazoa</taxon>
        <taxon>Spiralia</taxon>
        <taxon>Lophotrochozoa</taxon>
        <taxon>Platyhelminthes</taxon>
        <taxon>Trematoda</taxon>
        <taxon>Digenea</taxon>
        <taxon>Plagiorchiida</taxon>
        <taxon>Echinostomata</taxon>
        <taxon>Echinostomatoidea</taxon>
        <taxon>Echinostomatidae</taxon>
        <taxon>Echinostoma</taxon>
    </lineage>
</organism>
<dbReference type="AlphaFoldDB" id="A0A183AW92"/>
<dbReference type="WBParaSite" id="ECPE_0001126201-mRNA-1">
    <property type="protein sequence ID" value="ECPE_0001126201-mRNA-1"/>
    <property type="gene ID" value="ECPE_0001126201"/>
</dbReference>
<proteinExistence type="predicted"/>
<keyword evidence="2" id="KW-1185">Reference proteome</keyword>
<gene>
    <name evidence="1" type="ORF">ECPE_LOCUS11227</name>
</gene>
<accession>A0A183AW92</accession>